<dbReference type="Proteomes" id="UP000003688">
    <property type="component" value="Unassembled WGS sequence"/>
</dbReference>
<sequence>MCVLYTTDAWATTNVASTLFYGAKPSFVQTNAAVALGGSENTVTGTYIYQTLGQNFYNNFVVDFTGVPGVENNPNFSFRIVNAATGSDCVAFNGGSYNNSSGNWRYDNVVVGGTSGTPAPTIAYDPRASVDAPFTNTFPDDAVWRSKIAAVYVNGLVLTNTAYTTNTAGQMVFTPSKSTLLQSSGDKNIVIIAAGYGTAKYVQPLAAGMATKLAITSQPAAPSASGGTLTVNPSLIIADQYGNGTTNPYPSVTITATANNSSWVLGGDTVQPAVDGLVVFTNLTATSTSNLGSVSNFLTFAVTGYAPVTTTNSASFNIGAAPVPFTPGNLAVLQIDTMANNTTFSVIELKPSAKQAAPLNIVPISATGTNALRLSSAGSCGKMSLSDDGTLLCFGAFADNSAATPDETLNLNRAAAGLNYTNQLVIGLNYISTSLGGSQARSCATLDNINWFADDKGGLYYGSAASGTLANPNLNPFNNVVIRTFGGVPYVETQKTANGQVIPVVYALGLDVDTGLYDVTKANNLTTDPVASDFYMISSDGSTYDTLYILDGVSATQGIIKKYSLVSGAWAANGTFVNATGGDSLFAATNGNGGVYLYYTTGSSTSNSLVRVTDAAGYNQSISIVSSNVLYTATGGTYLKGITFVPQQIAYTSELTPPPFLSAATSATVSSPFSVTNTPDVAAWRSAITGITVNGSALPAAAYSINQVGKIVFDPSQSALLQTAGSKTIVISATGFSTNSIVQTISAGTAAKLAITTQPTGPVADGGALATQPVIVVQDQFGNVTTSTASITAAPVQSTWTLGGAVTKAAVSGTATFSGLTAFSTNAVIGANIVFTSSGLASVTSSPVFNIPAPIQSILGGVNLGGGKLAFTFTNAAGLNYSIIATNDISAPIATWPVIGTAVEGPAGIYRFTNSIAATNALQFYMLRQP</sequence>
<protein>
    <recommendedName>
        <fullName evidence="1">Heme-binding protein Shr-like Hb-interacting domain-containing protein</fullName>
    </recommendedName>
</protein>
<dbReference type="STRING" id="320771.Cflav_PD5217"/>
<accession>B9XCB4</accession>
<proteinExistence type="predicted"/>
<reference evidence="2 3" key="1">
    <citation type="journal article" date="2011" name="J. Bacteriol.">
        <title>Genome sequence of 'Pedosphaera parvula' Ellin514, an aerobic Verrucomicrobial isolate from pasture soil.</title>
        <authorList>
            <person name="Kant R."/>
            <person name="van Passel M.W."/>
            <person name="Sangwan P."/>
            <person name="Palva A."/>
            <person name="Lucas S."/>
            <person name="Copeland A."/>
            <person name="Lapidus A."/>
            <person name="Glavina Del Rio T."/>
            <person name="Dalin E."/>
            <person name="Tice H."/>
            <person name="Bruce D."/>
            <person name="Goodwin L."/>
            <person name="Pitluck S."/>
            <person name="Chertkov O."/>
            <person name="Larimer F.W."/>
            <person name="Land M.L."/>
            <person name="Hauser L."/>
            <person name="Brettin T.S."/>
            <person name="Detter J.C."/>
            <person name="Han S."/>
            <person name="de Vos W.M."/>
            <person name="Janssen P.H."/>
            <person name="Smidt H."/>
        </authorList>
    </citation>
    <scope>NUCLEOTIDE SEQUENCE [LARGE SCALE GENOMIC DNA]</scope>
    <source>
        <strain evidence="2 3">Ellin514</strain>
    </source>
</reference>
<dbReference type="InterPro" id="IPR011432">
    <property type="entry name" value="Shr-like_HID"/>
</dbReference>
<feature type="domain" description="Heme-binding protein Shr-like Hb-interacting" evidence="1">
    <location>
        <begin position="664"/>
        <end position="745"/>
    </location>
</feature>
<organism evidence="2 3">
    <name type="scientific">Pedosphaera parvula (strain Ellin514)</name>
    <dbReference type="NCBI Taxonomy" id="320771"/>
    <lineage>
        <taxon>Bacteria</taxon>
        <taxon>Pseudomonadati</taxon>
        <taxon>Verrucomicrobiota</taxon>
        <taxon>Pedosphaerae</taxon>
        <taxon>Pedosphaerales</taxon>
        <taxon>Pedosphaeraceae</taxon>
        <taxon>Pedosphaera</taxon>
    </lineage>
</organism>
<feature type="domain" description="Heme-binding protein Shr-like Hb-interacting" evidence="1">
    <location>
        <begin position="128"/>
        <end position="204"/>
    </location>
</feature>
<keyword evidence="3" id="KW-1185">Reference proteome</keyword>
<evidence type="ECO:0000313" key="2">
    <source>
        <dbReference type="EMBL" id="EEF62582.1"/>
    </source>
</evidence>
<evidence type="ECO:0000259" key="1">
    <source>
        <dbReference type="Pfam" id="PF07550"/>
    </source>
</evidence>
<dbReference type="Pfam" id="PF07550">
    <property type="entry name" value="Shr-like_HID"/>
    <property type="match status" value="2"/>
</dbReference>
<gene>
    <name evidence="2" type="ORF">Cflav_PD5217</name>
</gene>
<dbReference type="EMBL" id="ABOX02000004">
    <property type="protein sequence ID" value="EEF62582.1"/>
    <property type="molecule type" value="Genomic_DNA"/>
</dbReference>
<dbReference type="AlphaFoldDB" id="B9XCB4"/>
<evidence type="ECO:0000313" key="3">
    <source>
        <dbReference type="Proteomes" id="UP000003688"/>
    </source>
</evidence>
<name>B9XCB4_PEDPL</name>
<comment type="caution">
    <text evidence="2">The sequence shown here is derived from an EMBL/GenBank/DDBJ whole genome shotgun (WGS) entry which is preliminary data.</text>
</comment>